<keyword evidence="6" id="KW-1185">Reference proteome</keyword>
<dbReference type="FunFam" id="2.60.40.10:FF:002397">
    <property type="entry name" value="Immunoglobulin heavy variable 4-9"/>
    <property type="match status" value="1"/>
</dbReference>
<protein>
    <submittedName>
        <fullName evidence="7">Ig heavy chain Mem5-like</fullName>
    </submittedName>
</protein>
<evidence type="ECO:0000313" key="6">
    <source>
        <dbReference type="Proteomes" id="UP000515129"/>
    </source>
</evidence>
<evidence type="ECO:0000256" key="4">
    <source>
        <dbReference type="SAM" id="SignalP"/>
    </source>
</evidence>
<accession>A0A6P6MYM5</accession>
<keyword evidence="2" id="KW-1064">Adaptive immunity</keyword>
<dbReference type="SMART" id="SM00406">
    <property type="entry name" value="IGv"/>
    <property type="match status" value="2"/>
</dbReference>
<dbReference type="GeneID" id="113072693"/>
<dbReference type="PROSITE" id="PS50835">
    <property type="entry name" value="IG_LIKE"/>
    <property type="match status" value="2"/>
</dbReference>
<dbReference type="GO" id="GO:0019814">
    <property type="term" value="C:immunoglobulin complex"/>
    <property type="evidence" value="ECO:0007669"/>
    <property type="project" value="UniProtKB-KW"/>
</dbReference>
<dbReference type="OrthoDB" id="8694217at2759"/>
<dbReference type="InterPro" id="IPR003599">
    <property type="entry name" value="Ig_sub"/>
</dbReference>
<feature type="domain" description="Ig-like" evidence="5">
    <location>
        <begin position="17"/>
        <end position="111"/>
    </location>
</feature>
<dbReference type="Proteomes" id="UP000515129">
    <property type="component" value="Unplaced"/>
</dbReference>
<dbReference type="Gene3D" id="2.60.40.10">
    <property type="entry name" value="Immunoglobulins"/>
    <property type="match status" value="2"/>
</dbReference>
<gene>
    <name evidence="7" type="primary">LOC113072693</name>
</gene>
<evidence type="ECO:0000259" key="5">
    <source>
        <dbReference type="PROSITE" id="PS50835"/>
    </source>
</evidence>
<dbReference type="PANTHER" id="PTHR23266">
    <property type="entry name" value="IMMUNOGLOBULIN HEAVY CHAIN"/>
    <property type="match status" value="1"/>
</dbReference>
<feature type="signal peptide" evidence="4">
    <location>
        <begin position="1"/>
        <end position="18"/>
    </location>
</feature>
<organism evidence="6 7">
    <name type="scientific">Carassius auratus</name>
    <name type="common">Goldfish</name>
    <dbReference type="NCBI Taxonomy" id="7957"/>
    <lineage>
        <taxon>Eukaryota</taxon>
        <taxon>Metazoa</taxon>
        <taxon>Chordata</taxon>
        <taxon>Craniata</taxon>
        <taxon>Vertebrata</taxon>
        <taxon>Euteleostomi</taxon>
        <taxon>Actinopterygii</taxon>
        <taxon>Neopterygii</taxon>
        <taxon>Teleostei</taxon>
        <taxon>Ostariophysi</taxon>
        <taxon>Cypriniformes</taxon>
        <taxon>Cyprinidae</taxon>
        <taxon>Cyprininae</taxon>
        <taxon>Carassius</taxon>
    </lineage>
</organism>
<dbReference type="InterPro" id="IPR013783">
    <property type="entry name" value="Ig-like_fold"/>
</dbReference>
<dbReference type="GO" id="GO:0002250">
    <property type="term" value="P:adaptive immune response"/>
    <property type="evidence" value="ECO:0007669"/>
    <property type="project" value="UniProtKB-KW"/>
</dbReference>
<feature type="domain" description="Ig-like" evidence="5">
    <location>
        <begin position="121"/>
        <end position="222"/>
    </location>
</feature>
<dbReference type="Pfam" id="PF07686">
    <property type="entry name" value="V-set"/>
    <property type="match status" value="2"/>
</dbReference>
<dbReference type="SUPFAM" id="SSF48726">
    <property type="entry name" value="Immunoglobulin"/>
    <property type="match status" value="2"/>
</dbReference>
<dbReference type="InterPro" id="IPR007110">
    <property type="entry name" value="Ig-like_dom"/>
</dbReference>
<dbReference type="KEGG" id="caua:113072693"/>
<keyword evidence="4" id="KW-0732">Signal</keyword>
<dbReference type="SMART" id="SM00409">
    <property type="entry name" value="IG"/>
    <property type="match status" value="2"/>
</dbReference>
<dbReference type="GO" id="GO:0005576">
    <property type="term" value="C:extracellular region"/>
    <property type="evidence" value="ECO:0007669"/>
    <property type="project" value="UniProtKB-ARBA"/>
</dbReference>
<reference evidence="7" key="1">
    <citation type="submission" date="2025-08" db="UniProtKB">
        <authorList>
            <consortium name="RefSeq"/>
        </authorList>
    </citation>
    <scope>IDENTIFICATION</scope>
    <source>
        <strain evidence="7">Wakin</strain>
        <tissue evidence="7">Muscle</tissue>
    </source>
</reference>
<dbReference type="AlphaFoldDB" id="A0A6P6MYM5"/>
<keyword evidence="3" id="KW-1280">Immunoglobulin</keyword>
<sequence length="222" mass="24704">MISSSLVLLLAVISCIDSYELTQPESLTVRPDATLTINCKVSYSVTSERTAWIRQPAGKALEWIGIIWSDGSLYYKDSLKSKFSISRDTSSNTITLQGKNMRAEDTAVYYCARRTQCVNGQSLESIPSSPVTKKPGETLNLSCKGSGFDFGRYGMHWIRQSAGQTFIWIGVIWYDASKTVYAKSVEGRIEITRDNPNSMVYLKLSGLTTEDTAVYYCAGYTQ</sequence>
<proteinExistence type="predicted"/>
<dbReference type="InterPro" id="IPR013106">
    <property type="entry name" value="Ig_V-set"/>
</dbReference>
<name>A0A6P6MYM5_CARAU</name>
<dbReference type="FunFam" id="2.60.40.10:FF:001648">
    <property type="entry name" value="Immunoglobulin heavy variable 4-3"/>
    <property type="match status" value="1"/>
</dbReference>
<evidence type="ECO:0000313" key="7">
    <source>
        <dbReference type="RefSeq" id="XP_026101443.1"/>
    </source>
</evidence>
<evidence type="ECO:0000256" key="1">
    <source>
        <dbReference type="ARBA" id="ARBA00022859"/>
    </source>
</evidence>
<evidence type="ECO:0000256" key="2">
    <source>
        <dbReference type="ARBA" id="ARBA00023130"/>
    </source>
</evidence>
<dbReference type="RefSeq" id="XP_026101443.1">
    <property type="nucleotide sequence ID" value="XM_026245658.1"/>
</dbReference>
<dbReference type="InterPro" id="IPR050199">
    <property type="entry name" value="IgHV"/>
</dbReference>
<feature type="chain" id="PRO_5028318911" evidence="4">
    <location>
        <begin position="19"/>
        <end position="222"/>
    </location>
</feature>
<keyword evidence="1" id="KW-0391">Immunity</keyword>
<dbReference type="InterPro" id="IPR036179">
    <property type="entry name" value="Ig-like_dom_sf"/>
</dbReference>
<evidence type="ECO:0000256" key="3">
    <source>
        <dbReference type="ARBA" id="ARBA00043265"/>
    </source>
</evidence>